<dbReference type="OrthoDB" id="7058534at2"/>
<accession>A0A4Y8UIU7</accession>
<sequence>MTNRDNSLQFRRAIQIRTRGCEHSGCARVSLEDDYHHFRVEVHYLRGVVTQVQGTALRTPYTLCASAGDQLQLLRGMPLSLSSTAVSQHTDQTQQCSHMFDEAGLAIAAAAGGIRRRDYAVTIPRHQAGRTQATLYRDGAMALAWQIDNGVIVAPAAFAAQPIGRGFSQWLTQWADAETVEAALVLRRCAMISLGRLRDLDIEKHARNSGHCFAQQPQRAAQALRIVGSTQDFSDRPAALCADDQHWLDELANA</sequence>
<evidence type="ECO:0000313" key="2">
    <source>
        <dbReference type="Proteomes" id="UP000298133"/>
    </source>
</evidence>
<proteinExistence type="predicted"/>
<reference evidence="1 2" key="1">
    <citation type="submission" date="2019-03" db="EMBL/GenBank/DDBJ databases">
        <title>Draft genome of Gammaproteobacteria bacterium LSUCC0057, a member of the SAR92 clade.</title>
        <authorList>
            <person name="Lanclos V.C."/>
            <person name="Doiron C."/>
            <person name="Henson M.W."/>
            <person name="Thrash J.C."/>
        </authorList>
    </citation>
    <scope>NUCLEOTIDE SEQUENCE [LARGE SCALE GENOMIC DNA]</scope>
    <source>
        <strain evidence="1 2">LSUCC0057</strain>
    </source>
</reference>
<name>A0A4Y8UIU7_9GAMM</name>
<keyword evidence="2" id="KW-1185">Reference proteome</keyword>
<comment type="caution">
    <text evidence="1">The sequence shown here is derived from an EMBL/GenBank/DDBJ whole genome shotgun (WGS) entry which is preliminary data.</text>
</comment>
<dbReference type="AlphaFoldDB" id="A0A4Y8UIU7"/>
<dbReference type="Proteomes" id="UP000298133">
    <property type="component" value="Unassembled WGS sequence"/>
</dbReference>
<gene>
    <name evidence="1" type="ORF">E3W66_05645</name>
</gene>
<protein>
    <submittedName>
        <fullName evidence="1">DUF2889 domain-containing protein</fullName>
    </submittedName>
</protein>
<dbReference type="EMBL" id="SPIA01000002">
    <property type="protein sequence ID" value="TFH67734.1"/>
    <property type="molecule type" value="Genomic_DNA"/>
</dbReference>
<organism evidence="1 2">
    <name type="scientific">Gammaproteobacteria bacterium LSUCC0057</name>
    <dbReference type="NCBI Taxonomy" id="2559237"/>
    <lineage>
        <taxon>Bacteria</taxon>
        <taxon>Pseudomonadati</taxon>
        <taxon>Pseudomonadota</taxon>
        <taxon>Gammaproteobacteria</taxon>
        <taxon>Cellvibrionales</taxon>
        <taxon>Porticoccaceae</taxon>
        <taxon>SAR92 clade</taxon>
    </lineage>
</organism>
<evidence type="ECO:0000313" key="1">
    <source>
        <dbReference type="EMBL" id="TFH67734.1"/>
    </source>
</evidence>